<feature type="transmembrane region" description="Helical" evidence="7">
    <location>
        <begin position="397"/>
        <end position="417"/>
    </location>
</feature>
<dbReference type="SUPFAM" id="SSF50182">
    <property type="entry name" value="Sm-like ribonucleoproteins"/>
    <property type="match status" value="1"/>
</dbReference>
<keyword evidence="6 7" id="KW-0472">Membrane</keyword>
<evidence type="ECO:0000256" key="4">
    <source>
        <dbReference type="ARBA" id="ARBA00022692"/>
    </source>
</evidence>
<dbReference type="Pfam" id="PF21082">
    <property type="entry name" value="MS_channel_3rd"/>
    <property type="match status" value="1"/>
</dbReference>
<dbReference type="InterPro" id="IPR006685">
    <property type="entry name" value="MscS_channel_2nd"/>
</dbReference>
<feature type="domain" description="Mechanosensitive ion channel MscS C-terminal" evidence="11">
    <location>
        <begin position="673"/>
        <end position="754"/>
    </location>
</feature>
<accession>F7ZA47</accession>
<dbReference type="SUPFAM" id="SSF82689">
    <property type="entry name" value="Mechanosensitive channel protein MscS (YggB), C-terminal domain"/>
    <property type="match status" value="1"/>
</dbReference>
<dbReference type="AlphaFoldDB" id="F7ZA47"/>
<dbReference type="STRING" id="391595.RLO149_c022250"/>
<dbReference type="Gene3D" id="1.10.287.1260">
    <property type="match status" value="1"/>
</dbReference>
<dbReference type="PANTHER" id="PTHR30347">
    <property type="entry name" value="POTASSIUM CHANNEL RELATED"/>
    <property type="match status" value="1"/>
</dbReference>
<keyword evidence="13" id="KW-1185">Reference proteome</keyword>
<dbReference type="GO" id="GO:0005886">
    <property type="term" value="C:plasma membrane"/>
    <property type="evidence" value="ECO:0007669"/>
    <property type="project" value="UniProtKB-SubCell"/>
</dbReference>
<feature type="transmembrane region" description="Helical" evidence="7">
    <location>
        <begin position="579"/>
        <end position="610"/>
    </location>
</feature>
<dbReference type="PANTHER" id="PTHR30347:SF1">
    <property type="entry name" value="MECHANOSENSITIVE CHANNEL MSCK"/>
    <property type="match status" value="1"/>
</dbReference>
<feature type="transmembrane region" description="Helical" evidence="7">
    <location>
        <begin position="320"/>
        <end position="339"/>
    </location>
</feature>
<keyword evidence="5 7" id="KW-1133">Transmembrane helix</keyword>
<gene>
    <name evidence="12" type="ordered locus">RLO149_c022250</name>
</gene>
<comment type="subcellular location">
    <subcellularLocation>
        <location evidence="1">Cell membrane</location>
        <topology evidence="1">Multi-pass membrane protein</topology>
    </subcellularLocation>
</comment>
<evidence type="ECO:0000313" key="12">
    <source>
        <dbReference type="EMBL" id="AEI94200.1"/>
    </source>
</evidence>
<feature type="transmembrane region" description="Helical" evidence="7">
    <location>
        <begin position="240"/>
        <end position="265"/>
    </location>
</feature>
<comment type="similarity">
    <text evidence="2">Belongs to the MscS (TC 1.A.23) family.</text>
</comment>
<dbReference type="InterPro" id="IPR023408">
    <property type="entry name" value="MscS_beta-dom_sf"/>
</dbReference>
<feature type="chain" id="PRO_5003366529" evidence="8">
    <location>
        <begin position="23"/>
        <end position="777"/>
    </location>
</feature>
<dbReference type="GO" id="GO:0008381">
    <property type="term" value="F:mechanosensitive monoatomic ion channel activity"/>
    <property type="evidence" value="ECO:0007669"/>
    <property type="project" value="UniProtKB-ARBA"/>
</dbReference>
<name>F7ZA47_ROSLO</name>
<dbReference type="InterPro" id="IPR022249">
    <property type="entry name" value="DUF3772"/>
</dbReference>
<proteinExistence type="inferred from homology"/>
<evidence type="ECO:0000256" key="3">
    <source>
        <dbReference type="ARBA" id="ARBA00022475"/>
    </source>
</evidence>
<keyword evidence="4 7" id="KW-0812">Transmembrane</keyword>
<feature type="transmembrane region" description="Helical" evidence="7">
    <location>
        <begin position="462"/>
        <end position="486"/>
    </location>
</feature>
<feature type="signal peptide" evidence="8">
    <location>
        <begin position="1"/>
        <end position="22"/>
    </location>
</feature>
<evidence type="ECO:0000256" key="7">
    <source>
        <dbReference type="SAM" id="Phobius"/>
    </source>
</evidence>
<dbReference type="InterPro" id="IPR049278">
    <property type="entry name" value="MS_channel_C"/>
</dbReference>
<feature type="transmembrane region" description="Helical" evidence="7">
    <location>
        <begin position="277"/>
        <end position="295"/>
    </location>
</feature>
<feature type="transmembrane region" description="Helical" evidence="7">
    <location>
        <begin position="351"/>
        <end position="371"/>
    </location>
</feature>
<dbReference type="SUPFAM" id="SSF82861">
    <property type="entry name" value="Mechanosensitive channel protein MscS (YggB), transmembrane region"/>
    <property type="match status" value="1"/>
</dbReference>
<feature type="transmembrane region" description="Helical" evidence="7">
    <location>
        <begin position="514"/>
        <end position="531"/>
    </location>
</feature>
<dbReference type="InterPro" id="IPR052702">
    <property type="entry name" value="MscS-like_channel"/>
</dbReference>
<dbReference type="Proteomes" id="UP000001353">
    <property type="component" value="Chromosome"/>
</dbReference>
<feature type="transmembrane region" description="Helical" evidence="7">
    <location>
        <begin position="552"/>
        <end position="573"/>
    </location>
</feature>
<dbReference type="RefSeq" id="WP_013962124.1">
    <property type="nucleotide sequence ID" value="NC_015730.1"/>
</dbReference>
<feature type="transmembrane region" description="Helical" evidence="7">
    <location>
        <begin position="423"/>
        <end position="441"/>
    </location>
</feature>
<dbReference type="KEGG" id="rli:RLO149_c022250"/>
<dbReference type="Pfam" id="PF12607">
    <property type="entry name" value="DUF3772"/>
    <property type="match status" value="1"/>
</dbReference>
<reference evidence="12 13" key="1">
    <citation type="journal article" date="2011" name="BMC Genomics">
        <title>Comparative genome analysis and genome-guided physiological analysis of Roseobacter litoralis.</title>
        <authorList>
            <person name="Kalhoefer D."/>
            <person name="Thole S."/>
            <person name="Voget S."/>
            <person name="Lehmann R."/>
            <person name="Liesegang H."/>
            <person name="Wollher A."/>
            <person name="Daniel R."/>
            <person name="Simon M."/>
            <person name="Brinkhoff T."/>
        </authorList>
    </citation>
    <scope>NUCLEOTIDE SEQUENCE [LARGE SCALE GENOMIC DNA]</scope>
    <source>
        <strain evidence="13">ATCC 49566 / DSM 6996 / JCM 21268 / NBRC 15278 / OCh 149</strain>
    </source>
</reference>
<evidence type="ECO:0000256" key="8">
    <source>
        <dbReference type="SAM" id="SignalP"/>
    </source>
</evidence>
<feature type="domain" description="DUF3772" evidence="10">
    <location>
        <begin position="128"/>
        <end position="187"/>
    </location>
</feature>
<evidence type="ECO:0000259" key="11">
    <source>
        <dbReference type="Pfam" id="PF21082"/>
    </source>
</evidence>
<dbReference type="OrthoDB" id="9799209at2"/>
<dbReference type="InterPro" id="IPR011066">
    <property type="entry name" value="MscS_channel_C_sf"/>
</dbReference>
<dbReference type="EMBL" id="CP002623">
    <property type="protein sequence ID" value="AEI94200.1"/>
    <property type="molecule type" value="Genomic_DNA"/>
</dbReference>
<evidence type="ECO:0000259" key="9">
    <source>
        <dbReference type="Pfam" id="PF00924"/>
    </source>
</evidence>
<dbReference type="InterPro" id="IPR011014">
    <property type="entry name" value="MscS_channel_TM-2"/>
</dbReference>
<evidence type="ECO:0000313" key="13">
    <source>
        <dbReference type="Proteomes" id="UP000001353"/>
    </source>
</evidence>
<evidence type="ECO:0000256" key="5">
    <source>
        <dbReference type="ARBA" id="ARBA00022989"/>
    </source>
</evidence>
<evidence type="ECO:0000256" key="1">
    <source>
        <dbReference type="ARBA" id="ARBA00004651"/>
    </source>
</evidence>
<dbReference type="Gene3D" id="3.30.70.100">
    <property type="match status" value="1"/>
</dbReference>
<evidence type="ECO:0000256" key="6">
    <source>
        <dbReference type="ARBA" id="ARBA00023136"/>
    </source>
</evidence>
<feature type="transmembrane region" description="Helical" evidence="7">
    <location>
        <begin position="202"/>
        <end position="219"/>
    </location>
</feature>
<dbReference type="HOGENOM" id="CLU_011796_0_0_5"/>
<dbReference type="Pfam" id="PF00924">
    <property type="entry name" value="MS_channel_2nd"/>
    <property type="match status" value="1"/>
</dbReference>
<keyword evidence="8" id="KW-0732">Signal</keyword>
<evidence type="ECO:0000259" key="10">
    <source>
        <dbReference type="Pfam" id="PF12607"/>
    </source>
</evidence>
<sequence>MRRFIPFLLTLTVLMWAAVAQAQDLAVRDEDDSLYSFWEDAASRAEERIDAAEDLSTEDLETLRQRLSTFRGEFDLARQANSARIATIRSQINALGPVPESGEESAEISATRADLDQQFEDLQAPILAADVAFRRADGLINEIDAIVRERDTRRLLSLGPSPLNPKTWPIAFADSERILRDLANDLASITDERNQENFQNKLPLVLLLLAISLTLIVRGRLWAGIAVNYMRRFGGRGSGVWSFLVSLLRIFLPLAGIYIFSHAILLTGVFDDTFEKLISLMPVLGFLLLGFRWLAERLFAREEEDALICLTQEGRRAGRFYMLILSLLFVARGVIAVLFDLEQAAPETLAITAFPVVVLFGVVLFFLGLLLRKYDIVDVEEGEDHAQKPGVGRVVRFFGTVLIAVSLLAPVMAAIGYSEAGNAMLYPTILSLLVLGLVMVLQRFAADVYGLIVGQGVEARDSLIAIFAGFLLVMTSIPLLALIWGARVTDLTELWGRFLAGFEIGGTRISPSDFLTFAIVFVLGYTITRLLQSTLRVNVLPKTRLDIGGQNALISGIGYVGIFLAALIAVTVAGVDLSAFAIVAGALSVGIGFGLQTIVSNFVSGIILLVERPISEGDWIEVGGQMGVVKHISVRSTRIETFDRTDVIVPNSDLIAGTVTNYTRGNTIGRLIVKVGVAYGTDTKRVDRILREIANAQPMVLNNPPPNVVFMGFGADSLDFEIRAILRDVNWILSVQNDINHEIAARFTEEGIEIPFAQRDVWLRNPEVLQTNTSESD</sequence>
<organism evidence="12 13">
    <name type="scientific">Roseobacter litoralis (strain ATCC 49566 / DSM 6996 / JCM 21268 / NBRC 15278 / OCh 149)</name>
    <dbReference type="NCBI Taxonomy" id="391595"/>
    <lineage>
        <taxon>Bacteria</taxon>
        <taxon>Pseudomonadati</taxon>
        <taxon>Pseudomonadota</taxon>
        <taxon>Alphaproteobacteria</taxon>
        <taxon>Rhodobacterales</taxon>
        <taxon>Roseobacteraceae</taxon>
        <taxon>Roseobacter</taxon>
    </lineage>
</organism>
<dbReference type="eggNOG" id="COG3264">
    <property type="taxonomic scope" value="Bacteria"/>
</dbReference>
<protein>
    <submittedName>
        <fullName evidence="12">MscS family protein</fullName>
    </submittedName>
</protein>
<dbReference type="InterPro" id="IPR010920">
    <property type="entry name" value="LSM_dom_sf"/>
</dbReference>
<evidence type="ECO:0000256" key="2">
    <source>
        <dbReference type="ARBA" id="ARBA00008017"/>
    </source>
</evidence>
<keyword evidence="3" id="KW-1003">Cell membrane</keyword>
<dbReference type="Gene3D" id="2.30.30.60">
    <property type="match status" value="1"/>
</dbReference>
<feature type="domain" description="Mechanosensitive ion channel MscS" evidence="9">
    <location>
        <begin position="597"/>
        <end position="664"/>
    </location>
</feature>